<dbReference type="PRINTS" id="PR00259">
    <property type="entry name" value="TMFOUR"/>
</dbReference>
<dbReference type="AlphaFoldDB" id="A0AAU9TI25"/>
<evidence type="ECO:0000256" key="5">
    <source>
        <dbReference type="SAM" id="MobiDB-lite"/>
    </source>
</evidence>
<comment type="caution">
    <text evidence="7">The sequence shown here is derived from an EMBL/GenBank/DDBJ whole genome shotgun (WGS) entry which is preliminary data.</text>
</comment>
<evidence type="ECO:0000313" key="7">
    <source>
        <dbReference type="EMBL" id="CAH2086791.1"/>
    </source>
</evidence>
<proteinExistence type="predicted"/>
<comment type="subcellular location">
    <subcellularLocation>
        <location evidence="1">Membrane</location>
        <topology evidence="1">Multi-pass membrane protein</topology>
    </subcellularLocation>
</comment>
<feature type="transmembrane region" description="Helical" evidence="6">
    <location>
        <begin position="222"/>
        <end position="245"/>
    </location>
</feature>
<dbReference type="GO" id="GO:0016020">
    <property type="term" value="C:membrane"/>
    <property type="evidence" value="ECO:0007669"/>
    <property type="project" value="UniProtKB-SubCell"/>
</dbReference>
<feature type="transmembrane region" description="Helical" evidence="6">
    <location>
        <begin position="59"/>
        <end position="82"/>
    </location>
</feature>
<dbReference type="InterPro" id="IPR008952">
    <property type="entry name" value="Tetraspanin_EC2_sf"/>
</dbReference>
<dbReference type="Gene3D" id="1.10.1450.10">
    <property type="entry name" value="Tetraspanin"/>
    <property type="match status" value="1"/>
</dbReference>
<evidence type="ECO:0008006" key="9">
    <source>
        <dbReference type="Google" id="ProtNLM"/>
    </source>
</evidence>
<keyword evidence="4 6" id="KW-0472">Membrane</keyword>
<evidence type="ECO:0000256" key="4">
    <source>
        <dbReference type="ARBA" id="ARBA00023136"/>
    </source>
</evidence>
<keyword evidence="2 6" id="KW-0812">Transmembrane</keyword>
<name>A0AAU9TI25_EUPED</name>
<keyword evidence="8" id="KW-1185">Reference proteome</keyword>
<feature type="transmembrane region" description="Helical" evidence="6">
    <location>
        <begin position="94"/>
        <end position="116"/>
    </location>
</feature>
<dbReference type="SUPFAM" id="SSF48652">
    <property type="entry name" value="Tetraspanin"/>
    <property type="match status" value="1"/>
</dbReference>
<evidence type="ECO:0000313" key="8">
    <source>
        <dbReference type="Proteomes" id="UP001153954"/>
    </source>
</evidence>
<protein>
    <recommendedName>
        <fullName evidence="9">Tetraspanin</fullName>
    </recommendedName>
</protein>
<evidence type="ECO:0000256" key="2">
    <source>
        <dbReference type="ARBA" id="ARBA00022692"/>
    </source>
</evidence>
<keyword evidence="3 6" id="KW-1133">Transmembrane helix</keyword>
<dbReference type="InterPro" id="IPR018499">
    <property type="entry name" value="Tetraspanin/Peripherin"/>
</dbReference>
<dbReference type="Proteomes" id="UP001153954">
    <property type="component" value="Unassembled WGS sequence"/>
</dbReference>
<reference evidence="7" key="1">
    <citation type="submission" date="2022-03" db="EMBL/GenBank/DDBJ databases">
        <authorList>
            <person name="Tunstrom K."/>
        </authorList>
    </citation>
    <scope>NUCLEOTIDE SEQUENCE</scope>
</reference>
<dbReference type="EMBL" id="CAKOGL010000005">
    <property type="protein sequence ID" value="CAH2086791.1"/>
    <property type="molecule type" value="Genomic_DNA"/>
</dbReference>
<organism evidence="7 8">
    <name type="scientific">Euphydryas editha</name>
    <name type="common">Edith's checkerspot</name>
    <dbReference type="NCBI Taxonomy" id="104508"/>
    <lineage>
        <taxon>Eukaryota</taxon>
        <taxon>Metazoa</taxon>
        <taxon>Ecdysozoa</taxon>
        <taxon>Arthropoda</taxon>
        <taxon>Hexapoda</taxon>
        <taxon>Insecta</taxon>
        <taxon>Pterygota</taxon>
        <taxon>Neoptera</taxon>
        <taxon>Endopterygota</taxon>
        <taxon>Lepidoptera</taxon>
        <taxon>Glossata</taxon>
        <taxon>Ditrysia</taxon>
        <taxon>Papilionoidea</taxon>
        <taxon>Nymphalidae</taxon>
        <taxon>Nymphalinae</taxon>
        <taxon>Euphydryas</taxon>
    </lineage>
</organism>
<dbReference type="PANTHER" id="PTHR19282">
    <property type="entry name" value="TETRASPANIN"/>
    <property type="match status" value="1"/>
</dbReference>
<sequence>MKIPKTETEYNMKSIRFLLLTVTTMFIIIAGLMIVLGFSVYSHYHTFSYFYQSTSNGQFFTPSILCIVMGMFLLVVTLFGFFGSLKRSTCLVNLYAVILALMLIGKLVVVILAFTLDTQTLRDLISIPVSEYASDPEIEMEIDRLQVCLNCCGSNSYLDYVGMDFTANHSTVVVSTNVNGDQMVVVVPESCCISRGEEICTTMRANNCKTALINVFVQNSSVIGVLGVSVMFIQLLGVIFALLLARCIRKMKSEKAFISWKVKEQVILARQNEEEQNTRHTSEQNTRHTSEQNTRHTSEQNTHHTSDQNTDGVYIPPNESSIA</sequence>
<feature type="region of interest" description="Disordered" evidence="5">
    <location>
        <begin position="272"/>
        <end position="323"/>
    </location>
</feature>
<evidence type="ECO:0000256" key="1">
    <source>
        <dbReference type="ARBA" id="ARBA00004141"/>
    </source>
</evidence>
<gene>
    <name evidence="7" type="ORF">EEDITHA_LOCUS3123</name>
</gene>
<dbReference type="Pfam" id="PF00335">
    <property type="entry name" value="Tetraspanin"/>
    <property type="match status" value="1"/>
</dbReference>
<feature type="compositionally biased region" description="Basic and acidic residues" evidence="5">
    <location>
        <begin position="272"/>
        <end position="306"/>
    </location>
</feature>
<accession>A0AAU9TI25</accession>
<dbReference type="CDD" id="cd03127">
    <property type="entry name" value="tetraspanin_LEL"/>
    <property type="match status" value="1"/>
</dbReference>
<evidence type="ECO:0000256" key="3">
    <source>
        <dbReference type="ARBA" id="ARBA00022989"/>
    </source>
</evidence>
<evidence type="ECO:0000256" key="6">
    <source>
        <dbReference type="SAM" id="Phobius"/>
    </source>
</evidence>
<feature type="transmembrane region" description="Helical" evidence="6">
    <location>
        <begin position="17"/>
        <end position="39"/>
    </location>
</feature>